<dbReference type="InterPro" id="IPR014942">
    <property type="entry name" value="AbiEii"/>
</dbReference>
<proteinExistence type="predicted"/>
<dbReference type="Proteomes" id="UP000178894">
    <property type="component" value="Unassembled WGS sequence"/>
</dbReference>
<dbReference type="Gene3D" id="3.10.450.620">
    <property type="entry name" value="JHP933, nucleotidyltransferase-like core domain"/>
    <property type="match status" value="1"/>
</dbReference>
<dbReference type="STRING" id="1798364.A3G54_00840"/>
<comment type="caution">
    <text evidence="1">The sequence shown here is derived from an EMBL/GenBank/DDBJ whole genome shotgun (WGS) entry which is preliminary data.</text>
</comment>
<accession>A0A1F5XZF3</accession>
<evidence type="ECO:0008006" key="3">
    <source>
        <dbReference type="Google" id="ProtNLM"/>
    </source>
</evidence>
<dbReference type="Pfam" id="PF08843">
    <property type="entry name" value="AbiEii"/>
    <property type="match status" value="1"/>
</dbReference>
<protein>
    <recommendedName>
        <fullName evidence="3">Nucleotidyl transferase AbiEii/AbiGii toxin family protein</fullName>
    </recommendedName>
</protein>
<organism evidence="1 2">
    <name type="scientific">Candidatus Giovannonibacteria bacterium RIFCSPLOWO2_12_FULL_44_15</name>
    <dbReference type="NCBI Taxonomy" id="1798364"/>
    <lineage>
        <taxon>Bacteria</taxon>
        <taxon>Candidatus Giovannoniibacteriota</taxon>
    </lineage>
</organism>
<gene>
    <name evidence="1" type="ORF">A3G54_00840</name>
</gene>
<evidence type="ECO:0000313" key="1">
    <source>
        <dbReference type="EMBL" id="OGF93278.1"/>
    </source>
</evidence>
<sequence length="248" mass="28812">MITRQFITELSTKNQTSEQNIAREYCQHLFLSYLYRNVVAEKLLFKGGTALKIVFKSPRFSEDLDFSAYEISVSEINNLVDGVLDDISKEGIQYEKTVNPETQGETSGGYFVVINLKLLEFDSEIRLQASLRSKGQLGSNTALIENDFIPPYTIVYLEEKLLVGEKVNALLGRTKPRDFFDLYFMLRHRELVKFIPRDIDDLKEKLLNVLKNGWEKELKLFLPTSYQPLLKDFQDRLKREIEMHIIGN</sequence>
<name>A0A1F5XZF3_9BACT</name>
<dbReference type="AlphaFoldDB" id="A0A1F5XZF3"/>
<dbReference type="EMBL" id="MFIQ01000025">
    <property type="protein sequence ID" value="OGF93278.1"/>
    <property type="molecule type" value="Genomic_DNA"/>
</dbReference>
<reference evidence="1 2" key="1">
    <citation type="journal article" date="2016" name="Nat. Commun.">
        <title>Thousands of microbial genomes shed light on interconnected biogeochemical processes in an aquifer system.</title>
        <authorList>
            <person name="Anantharaman K."/>
            <person name="Brown C.T."/>
            <person name="Hug L.A."/>
            <person name="Sharon I."/>
            <person name="Castelle C.J."/>
            <person name="Probst A.J."/>
            <person name="Thomas B.C."/>
            <person name="Singh A."/>
            <person name="Wilkins M.J."/>
            <person name="Karaoz U."/>
            <person name="Brodie E.L."/>
            <person name="Williams K.H."/>
            <person name="Hubbard S.S."/>
            <person name="Banfield J.F."/>
        </authorList>
    </citation>
    <scope>NUCLEOTIDE SEQUENCE [LARGE SCALE GENOMIC DNA]</scope>
</reference>
<evidence type="ECO:0000313" key="2">
    <source>
        <dbReference type="Proteomes" id="UP000178894"/>
    </source>
</evidence>